<dbReference type="PROSITE" id="PS50077">
    <property type="entry name" value="HEAT_REPEAT"/>
    <property type="match status" value="1"/>
</dbReference>
<protein>
    <submittedName>
        <fullName evidence="1">HEAT repeat domain-containing protein</fullName>
    </submittedName>
</protein>
<dbReference type="SUPFAM" id="SSF48371">
    <property type="entry name" value="ARM repeat"/>
    <property type="match status" value="1"/>
</dbReference>
<sequence>MENSQFFLSQYANNPDEQAKFFGAARAASERHAELAEIAFIKSSIGAMVDPTFDDMLPYFSRLLASDAIAAFFSTEVDCSMGSAIHQAQGQSIDNEAMTGLQFIDTDHFAVATVVADPTSVAFKKHRNKSKPSSIMMTPKDLLVRFIKGGGAVVTVYTCDEITDENPATPDTGCRVLRTFRVQDGDQLVLRAGRDSFTFESAETVVCFAQAYAKHSNASVMPEFDSSSHRLIGLSATNDKASRIQMMATILRLFGHGEAFDACLPFVGHADYFVRWYVMRELLAINAERAWPLVEEMARHDPNPDVRRTAQRTLDQFQPLLAA</sequence>
<dbReference type="RefSeq" id="WP_223674720.1">
    <property type="nucleotide sequence ID" value="NZ_JAINZW010000001.1"/>
</dbReference>
<dbReference type="InterPro" id="IPR016024">
    <property type="entry name" value="ARM-type_fold"/>
</dbReference>
<dbReference type="EMBL" id="JAINZW010000001">
    <property type="protein sequence ID" value="MBZ4038541.1"/>
    <property type="molecule type" value="Genomic_DNA"/>
</dbReference>
<reference evidence="1 2" key="1">
    <citation type="submission" date="2021-09" db="EMBL/GenBank/DDBJ databases">
        <title>Lysobacter sp. 13A isolated from the river sediment.</title>
        <authorList>
            <person name="Liu H."/>
            <person name="Li S."/>
            <person name="Mao S."/>
        </authorList>
    </citation>
    <scope>NUCLEOTIDE SEQUENCE [LARGE SCALE GENOMIC DNA]</scope>
    <source>
        <strain evidence="1 2">13A</strain>
    </source>
</reference>
<proteinExistence type="predicted"/>
<evidence type="ECO:0000313" key="2">
    <source>
        <dbReference type="Proteomes" id="UP001430954"/>
    </source>
</evidence>
<accession>A0ABS7T3T9</accession>
<dbReference type="Gene3D" id="1.25.10.10">
    <property type="entry name" value="Leucine-rich Repeat Variant"/>
    <property type="match status" value="1"/>
</dbReference>
<gene>
    <name evidence="1" type="ORF">K6753_03180</name>
</gene>
<dbReference type="Pfam" id="PF13646">
    <property type="entry name" value="HEAT_2"/>
    <property type="match status" value="1"/>
</dbReference>
<dbReference type="Proteomes" id="UP001430954">
    <property type="component" value="Unassembled WGS sequence"/>
</dbReference>
<dbReference type="InterPro" id="IPR011989">
    <property type="entry name" value="ARM-like"/>
</dbReference>
<comment type="caution">
    <text evidence="1">The sequence shown here is derived from an EMBL/GenBank/DDBJ whole genome shotgun (WGS) entry which is preliminary data.</text>
</comment>
<keyword evidence="2" id="KW-1185">Reference proteome</keyword>
<dbReference type="InterPro" id="IPR021133">
    <property type="entry name" value="HEAT_type_2"/>
</dbReference>
<organism evidence="1 2">
    <name type="scientific">Novilysobacter selenitireducens</name>
    <dbReference type="NCBI Taxonomy" id="2872639"/>
    <lineage>
        <taxon>Bacteria</taxon>
        <taxon>Pseudomonadati</taxon>
        <taxon>Pseudomonadota</taxon>
        <taxon>Gammaproteobacteria</taxon>
        <taxon>Lysobacterales</taxon>
        <taxon>Lysobacteraceae</taxon>
        <taxon>Novilysobacter</taxon>
    </lineage>
</organism>
<evidence type="ECO:0000313" key="1">
    <source>
        <dbReference type="EMBL" id="MBZ4038541.1"/>
    </source>
</evidence>
<name>A0ABS7T3T9_9GAMM</name>